<dbReference type="EMBL" id="SNYL01000001">
    <property type="protein sequence ID" value="TDQ45226.1"/>
    <property type="molecule type" value="Genomic_DNA"/>
</dbReference>
<reference evidence="3 4" key="1">
    <citation type="submission" date="2019-03" db="EMBL/GenBank/DDBJ databases">
        <title>Genomic Encyclopedia of Type Strains, Phase IV (KMG-IV): sequencing the most valuable type-strain genomes for metagenomic binning, comparative biology and taxonomic classification.</title>
        <authorList>
            <person name="Goeker M."/>
        </authorList>
    </citation>
    <scope>NUCLEOTIDE SEQUENCE [LARGE SCALE GENOMIC DNA]</scope>
    <source>
        <strain evidence="3 4">DSM 19605</strain>
    </source>
</reference>
<dbReference type="Pfam" id="PF04307">
    <property type="entry name" value="YdjM"/>
    <property type="match status" value="1"/>
</dbReference>
<dbReference type="OrthoDB" id="9781927at2"/>
<dbReference type="PANTHER" id="PTHR40031">
    <property type="entry name" value="HYPOTHETICAL MEMBRANE SPANNING PROTEIN"/>
    <property type="match status" value="1"/>
</dbReference>
<organism evidence="3 4">
    <name type="scientific">Tepidicella xavieri</name>
    <dbReference type="NCBI Taxonomy" id="360241"/>
    <lineage>
        <taxon>Bacteria</taxon>
        <taxon>Pseudomonadati</taxon>
        <taxon>Pseudomonadota</taxon>
        <taxon>Betaproteobacteria</taxon>
        <taxon>Burkholderiales</taxon>
        <taxon>Tepidicella</taxon>
    </lineage>
</organism>
<sequence>MDSLTQLALGAAVSVAVMGRRTAVWKAALWGGVVGTLPDLDALIDHGDAVLNMVRHRAETHALFYHVLAAFPLAWGVAWLHGERHQWRRWWLALWLVLVTHALLDAFTVYGTQLLLPFTDTAYGIGSVFIIDPAYTLPLLLGVGLALAWKRSGLRANALGLLASTLYLGWSVGAQGWVTHHARQSLAASGLPAEQVLVTPAPLTTLLWRVVSVDDTHYHEGYYAWADRGRAIQFRSYPRGTEALGAYASHPHIPRIARFSDGFYRLRWVDGELWLADLRMGQEPYYVFEFNLGPPVPPGSEPSAAVRVGQRVDSASGLPWLWARLQGQEVPPLGEVLAQPRPGPRPPSASMPNPIETSLPSPSPARLP</sequence>
<comment type="caution">
    <text evidence="3">The sequence shown here is derived from an EMBL/GenBank/DDBJ whole genome shotgun (WGS) entry which is preliminary data.</text>
</comment>
<dbReference type="Proteomes" id="UP000295510">
    <property type="component" value="Unassembled WGS sequence"/>
</dbReference>
<gene>
    <name evidence="3" type="ORF">DFR43_101127</name>
</gene>
<dbReference type="AlphaFoldDB" id="A0A4R6UGT5"/>
<dbReference type="InterPro" id="IPR053170">
    <property type="entry name" value="Transcription_regulator"/>
</dbReference>
<name>A0A4R6UGT5_9BURK</name>
<proteinExistence type="predicted"/>
<feature type="transmembrane region" description="Helical" evidence="2">
    <location>
        <begin position="92"/>
        <end position="110"/>
    </location>
</feature>
<dbReference type="PANTHER" id="PTHR40031:SF1">
    <property type="entry name" value="MEMBRANE-BOUND METAL-DEPENDENT HYDROLASE"/>
    <property type="match status" value="1"/>
</dbReference>
<feature type="region of interest" description="Disordered" evidence="1">
    <location>
        <begin position="332"/>
        <end position="368"/>
    </location>
</feature>
<feature type="transmembrane region" description="Helical" evidence="2">
    <location>
        <begin position="122"/>
        <end position="147"/>
    </location>
</feature>
<dbReference type="RefSeq" id="WP_133595428.1">
    <property type="nucleotide sequence ID" value="NZ_SNYL01000001.1"/>
</dbReference>
<evidence type="ECO:0000256" key="1">
    <source>
        <dbReference type="SAM" id="MobiDB-lite"/>
    </source>
</evidence>
<keyword evidence="2" id="KW-1133">Transmembrane helix</keyword>
<keyword evidence="4" id="KW-1185">Reference proteome</keyword>
<protein>
    <submittedName>
        <fullName evidence="3">Inner membrane protein</fullName>
    </submittedName>
</protein>
<keyword evidence="2" id="KW-0812">Transmembrane</keyword>
<feature type="transmembrane region" description="Helical" evidence="2">
    <location>
        <begin position="62"/>
        <end position="80"/>
    </location>
</feature>
<keyword evidence="2" id="KW-0472">Membrane</keyword>
<evidence type="ECO:0000313" key="3">
    <source>
        <dbReference type="EMBL" id="TDQ45226.1"/>
    </source>
</evidence>
<evidence type="ECO:0000256" key="2">
    <source>
        <dbReference type="SAM" id="Phobius"/>
    </source>
</evidence>
<feature type="transmembrane region" description="Helical" evidence="2">
    <location>
        <begin position="159"/>
        <end position="178"/>
    </location>
</feature>
<accession>A0A4R6UGT5</accession>
<dbReference type="InterPro" id="IPR007404">
    <property type="entry name" value="YdjM-like"/>
</dbReference>
<evidence type="ECO:0000313" key="4">
    <source>
        <dbReference type="Proteomes" id="UP000295510"/>
    </source>
</evidence>